<dbReference type="AlphaFoldDB" id="A0AAD8A3H2"/>
<feature type="non-terminal residue" evidence="1">
    <location>
        <position position="1"/>
    </location>
</feature>
<evidence type="ECO:0000313" key="2">
    <source>
        <dbReference type="Proteomes" id="UP001233999"/>
    </source>
</evidence>
<name>A0AAD8A3H2_DIPPU</name>
<sequence length="54" mass="6130">QLPVASFHEKKLVLFIVSCSCFKGYSQSVRNHPLCGRVTTRDKDLDLSDYIWGA</sequence>
<gene>
    <name evidence="1" type="ORF">L9F63_001693</name>
</gene>
<proteinExistence type="predicted"/>
<feature type="non-terminal residue" evidence="1">
    <location>
        <position position="54"/>
    </location>
</feature>
<comment type="caution">
    <text evidence="1">The sequence shown here is derived from an EMBL/GenBank/DDBJ whole genome shotgun (WGS) entry which is preliminary data.</text>
</comment>
<protein>
    <submittedName>
        <fullName evidence="1">Uncharacterized protein</fullName>
    </submittedName>
</protein>
<dbReference type="Proteomes" id="UP001233999">
    <property type="component" value="Unassembled WGS sequence"/>
</dbReference>
<reference evidence="1" key="1">
    <citation type="journal article" date="2023" name="IScience">
        <title>Live-bearing cockroach genome reveals convergent evolutionary mechanisms linked to viviparity in insects and beyond.</title>
        <authorList>
            <person name="Fouks B."/>
            <person name="Harrison M.C."/>
            <person name="Mikhailova A.A."/>
            <person name="Marchal E."/>
            <person name="English S."/>
            <person name="Carruthers M."/>
            <person name="Jennings E.C."/>
            <person name="Chiamaka E.L."/>
            <person name="Frigard R.A."/>
            <person name="Pippel M."/>
            <person name="Attardo G.M."/>
            <person name="Benoit J.B."/>
            <person name="Bornberg-Bauer E."/>
            <person name="Tobe S.S."/>
        </authorList>
    </citation>
    <scope>NUCLEOTIDE SEQUENCE</scope>
    <source>
        <strain evidence="1">Stay&amp;Tobe</strain>
    </source>
</reference>
<keyword evidence="2" id="KW-1185">Reference proteome</keyword>
<evidence type="ECO:0000313" key="1">
    <source>
        <dbReference type="EMBL" id="KAJ9591757.1"/>
    </source>
</evidence>
<dbReference type="EMBL" id="JASPKZ010003857">
    <property type="protein sequence ID" value="KAJ9591757.1"/>
    <property type="molecule type" value="Genomic_DNA"/>
</dbReference>
<accession>A0AAD8A3H2</accession>
<organism evidence="1 2">
    <name type="scientific">Diploptera punctata</name>
    <name type="common">Pacific beetle cockroach</name>
    <dbReference type="NCBI Taxonomy" id="6984"/>
    <lineage>
        <taxon>Eukaryota</taxon>
        <taxon>Metazoa</taxon>
        <taxon>Ecdysozoa</taxon>
        <taxon>Arthropoda</taxon>
        <taxon>Hexapoda</taxon>
        <taxon>Insecta</taxon>
        <taxon>Pterygota</taxon>
        <taxon>Neoptera</taxon>
        <taxon>Polyneoptera</taxon>
        <taxon>Dictyoptera</taxon>
        <taxon>Blattodea</taxon>
        <taxon>Blaberoidea</taxon>
        <taxon>Blaberidae</taxon>
        <taxon>Diplopterinae</taxon>
        <taxon>Diploptera</taxon>
    </lineage>
</organism>
<reference evidence="1" key="2">
    <citation type="submission" date="2023-05" db="EMBL/GenBank/DDBJ databases">
        <authorList>
            <person name="Fouks B."/>
        </authorList>
    </citation>
    <scope>NUCLEOTIDE SEQUENCE</scope>
    <source>
        <strain evidence="1">Stay&amp;Tobe</strain>
        <tissue evidence="1">Testes</tissue>
    </source>
</reference>